<dbReference type="KEGG" id="eff:skT53_17950"/>
<accession>A0A7I8DE66</accession>
<gene>
    <name evidence="1" type="ORF">skT53_17950</name>
</gene>
<dbReference type="EMBL" id="AP023366">
    <property type="protein sequence ID" value="BCJ86810.1"/>
    <property type="molecule type" value="Genomic_DNA"/>
</dbReference>
<keyword evidence="2" id="KW-1185">Reference proteome</keyword>
<evidence type="ECO:0000313" key="2">
    <source>
        <dbReference type="Proteomes" id="UP000593802"/>
    </source>
</evidence>
<sequence>MARIMKENFKKIQKERNNVHIPARSTYTVFKTVDGKKYFQIDTFGTTERMNPEKISQSIQFDAEFATELIRIISDELLGCAFKP</sequence>
<reference evidence="1 2" key="1">
    <citation type="submission" date="2020-08" db="EMBL/GenBank/DDBJ databases">
        <title>Complete Genome Sequence of Effusibacillus dendaii Strain skT53, Isolated from Farmland soil.</title>
        <authorList>
            <person name="Konishi T."/>
            <person name="Kawasaki H."/>
        </authorList>
    </citation>
    <scope>NUCLEOTIDE SEQUENCE [LARGE SCALE GENOMIC DNA]</scope>
    <source>
        <strain evidence="2">skT53</strain>
    </source>
</reference>
<proteinExistence type="predicted"/>
<dbReference type="AlphaFoldDB" id="A0A7I8DE66"/>
<name>A0A7I8DE66_9BACL</name>
<protein>
    <submittedName>
        <fullName evidence="1">Uncharacterized protein</fullName>
    </submittedName>
</protein>
<evidence type="ECO:0000313" key="1">
    <source>
        <dbReference type="EMBL" id="BCJ86810.1"/>
    </source>
</evidence>
<organism evidence="1 2">
    <name type="scientific">Effusibacillus dendaii</name>
    <dbReference type="NCBI Taxonomy" id="2743772"/>
    <lineage>
        <taxon>Bacteria</taxon>
        <taxon>Bacillati</taxon>
        <taxon>Bacillota</taxon>
        <taxon>Bacilli</taxon>
        <taxon>Bacillales</taxon>
        <taxon>Alicyclobacillaceae</taxon>
        <taxon>Effusibacillus</taxon>
    </lineage>
</organism>
<dbReference type="Proteomes" id="UP000593802">
    <property type="component" value="Chromosome"/>
</dbReference>